<dbReference type="GeneID" id="36532384"/>
<feature type="compositionally biased region" description="Polar residues" evidence="1">
    <location>
        <begin position="395"/>
        <end position="421"/>
    </location>
</feature>
<reference evidence="3" key="1">
    <citation type="journal article" date="2018" name="Proc. Natl. Acad. Sci. U.S.A.">
        <title>Linking secondary metabolites to gene clusters through genome sequencing of six diverse Aspergillus species.</title>
        <authorList>
            <person name="Kaerboelling I."/>
            <person name="Vesth T.C."/>
            <person name="Frisvad J.C."/>
            <person name="Nybo J.L."/>
            <person name="Theobald S."/>
            <person name="Kuo A."/>
            <person name="Bowyer P."/>
            <person name="Matsuda Y."/>
            <person name="Mondo S."/>
            <person name="Lyhne E.K."/>
            <person name="Kogle M.E."/>
            <person name="Clum A."/>
            <person name="Lipzen A."/>
            <person name="Salamov A."/>
            <person name="Ngan C.Y."/>
            <person name="Daum C."/>
            <person name="Chiniquy J."/>
            <person name="Barry K."/>
            <person name="LaButti K."/>
            <person name="Haridas S."/>
            <person name="Simmons B.A."/>
            <person name="Magnuson J.K."/>
            <person name="Mortensen U.H."/>
            <person name="Larsen T.O."/>
            <person name="Grigoriev I.V."/>
            <person name="Baker S.E."/>
            <person name="Andersen M.R."/>
        </authorList>
    </citation>
    <scope>NUCLEOTIDE SEQUENCE [LARGE SCALE GENOMIC DNA]</scope>
    <source>
        <strain evidence="3">IBT 16806</strain>
    </source>
</reference>
<gene>
    <name evidence="2" type="ORF">P174DRAFT_422585</name>
</gene>
<organism evidence="2 3">
    <name type="scientific">Aspergillus novofumigatus (strain IBT 16806)</name>
    <dbReference type="NCBI Taxonomy" id="1392255"/>
    <lineage>
        <taxon>Eukaryota</taxon>
        <taxon>Fungi</taxon>
        <taxon>Dikarya</taxon>
        <taxon>Ascomycota</taxon>
        <taxon>Pezizomycotina</taxon>
        <taxon>Eurotiomycetes</taxon>
        <taxon>Eurotiomycetidae</taxon>
        <taxon>Eurotiales</taxon>
        <taxon>Aspergillaceae</taxon>
        <taxon>Aspergillus</taxon>
        <taxon>Aspergillus subgen. Fumigati</taxon>
    </lineage>
</organism>
<evidence type="ECO:0000256" key="1">
    <source>
        <dbReference type="SAM" id="MobiDB-lite"/>
    </source>
</evidence>
<dbReference type="Proteomes" id="UP000234474">
    <property type="component" value="Unassembled WGS sequence"/>
</dbReference>
<proteinExistence type="predicted"/>
<dbReference type="RefSeq" id="XP_024680018.1">
    <property type="nucleotide sequence ID" value="XM_024825059.1"/>
</dbReference>
<dbReference type="EMBL" id="MSZS01000006">
    <property type="protein sequence ID" value="PKX91423.1"/>
    <property type="molecule type" value="Genomic_DNA"/>
</dbReference>
<comment type="caution">
    <text evidence="2">The sequence shown here is derived from an EMBL/GenBank/DDBJ whole genome shotgun (WGS) entry which is preliminary data.</text>
</comment>
<keyword evidence="3" id="KW-1185">Reference proteome</keyword>
<accession>A0A2I1C1F5</accession>
<dbReference type="AlphaFoldDB" id="A0A2I1C1F5"/>
<dbReference type="OMA" id="AYHTERE"/>
<evidence type="ECO:0000313" key="2">
    <source>
        <dbReference type="EMBL" id="PKX91423.1"/>
    </source>
</evidence>
<name>A0A2I1C1F5_ASPN1</name>
<protein>
    <submittedName>
        <fullName evidence="2">Uncharacterized protein</fullName>
    </submittedName>
</protein>
<sequence length="468" mass="52358">MSFYNEEYETATPLIASLLWSLPGERPDHVVKQLKELNTQIRTKNIQAKRRQNEGLINVELFLSLGDQLQEAATTVAGSDEERFLESQETLQNAIEEFKWPEDWNIELDQFTEYCEALAKLDGNSSGMQGIAQEPYDGDLGQSDSEASDMDELFDDNISNWQSATPLDDIRHEAEKEYGIPFTQGAVLGWSGSEESGYSLIVGSQYDGKKIARVIQSTNLPSHVNDNMSIELNSRAEQVINNETVYDSRLVEGIGLVAWKVNARHELDPTSSLHPGKAKPYPETYVWVLWYDGAWSWESRWGLQQIMHELTDFQVDLLIYRLATSQDGDYRESLTGERPSYPTVSPSDIQGRGIADAGDIGPSSLPAKDSRGGTTVKKPKICLEEPALSPDMDRQSTASKTQLKHNSTSLASNRRNAQGNRSVLPESPHGALESSRYTSHRQRAELLGVVRNRLGRTASRNVAWEDAF</sequence>
<dbReference type="OrthoDB" id="4437966at2759"/>
<dbReference type="STRING" id="1392255.A0A2I1C1F5"/>
<dbReference type="VEuPathDB" id="FungiDB:P174DRAFT_422585"/>
<feature type="region of interest" description="Disordered" evidence="1">
    <location>
        <begin position="330"/>
        <end position="439"/>
    </location>
</feature>
<evidence type="ECO:0000313" key="3">
    <source>
        <dbReference type="Proteomes" id="UP000234474"/>
    </source>
</evidence>